<evidence type="ECO:0000313" key="1">
    <source>
        <dbReference type="EMBL" id="KAJ5524223.1"/>
    </source>
</evidence>
<protein>
    <submittedName>
        <fullName evidence="1">Uncharacterized protein</fullName>
    </submittedName>
</protein>
<dbReference type="Proteomes" id="UP001220324">
    <property type="component" value="Unassembled WGS sequence"/>
</dbReference>
<accession>A0AAD6G946</accession>
<reference evidence="1 2" key="1">
    <citation type="journal article" date="2023" name="IMA Fungus">
        <title>Comparative genomic study of the Penicillium genus elucidates a diverse pangenome and 15 lateral gene transfer events.</title>
        <authorList>
            <person name="Petersen C."/>
            <person name="Sorensen T."/>
            <person name="Nielsen M.R."/>
            <person name="Sondergaard T.E."/>
            <person name="Sorensen J.L."/>
            <person name="Fitzpatrick D.A."/>
            <person name="Frisvad J.C."/>
            <person name="Nielsen K.L."/>
        </authorList>
    </citation>
    <scope>NUCLEOTIDE SEQUENCE [LARGE SCALE GENOMIC DNA]</scope>
    <source>
        <strain evidence="1 2">IBT 35679</strain>
    </source>
</reference>
<gene>
    <name evidence="1" type="ORF">N7494_010873</name>
</gene>
<evidence type="ECO:0000313" key="2">
    <source>
        <dbReference type="Proteomes" id="UP001220324"/>
    </source>
</evidence>
<keyword evidence="2" id="KW-1185">Reference proteome</keyword>
<comment type="caution">
    <text evidence="1">The sequence shown here is derived from an EMBL/GenBank/DDBJ whole genome shotgun (WGS) entry which is preliminary data.</text>
</comment>
<organism evidence="1 2">
    <name type="scientific">Penicillium frequentans</name>
    <dbReference type="NCBI Taxonomy" id="3151616"/>
    <lineage>
        <taxon>Eukaryota</taxon>
        <taxon>Fungi</taxon>
        <taxon>Dikarya</taxon>
        <taxon>Ascomycota</taxon>
        <taxon>Pezizomycotina</taxon>
        <taxon>Eurotiomycetes</taxon>
        <taxon>Eurotiomycetidae</taxon>
        <taxon>Eurotiales</taxon>
        <taxon>Aspergillaceae</taxon>
        <taxon>Penicillium</taxon>
    </lineage>
</organism>
<proteinExistence type="predicted"/>
<name>A0AAD6G946_9EURO</name>
<sequence length="63" mass="6706">MPFTRVAAYHSAPFSPQNNKAISLVHQASESSASLVVFQNHTSASPFGAPSARQQRATVYSTA</sequence>
<dbReference type="AlphaFoldDB" id="A0AAD6G946"/>
<dbReference type="EMBL" id="JAQIZZ010000008">
    <property type="protein sequence ID" value="KAJ5524223.1"/>
    <property type="molecule type" value="Genomic_DNA"/>
</dbReference>